<dbReference type="GO" id="GO:0000381">
    <property type="term" value="P:regulation of alternative mRNA splicing, via spliceosome"/>
    <property type="evidence" value="ECO:0007669"/>
    <property type="project" value="TreeGrafter"/>
</dbReference>
<organism evidence="5 6">
    <name type="scientific">Macaca nemestrina</name>
    <name type="common">Pig-tailed macaque</name>
    <dbReference type="NCBI Taxonomy" id="9545"/>
    <lineage>
        <taxon>Eukaryota</taxon>
        <taxon>Metazoa</taxon>
        <taxon>Chordata</taxon>
        <taxon>Craniata</taxon>
        <taxon>Vertebrata</taxon>
        <taxon>Euteleostomi</taxon>
        <taxon>Mammalia</taxon>
        <taxon>Eutheria</taxon>
        <taxon>Euarchontoglires</taxon>
        <taxon>Primates</taxon>
        <taxon>Haplorrhini</taxon>
        <taxon>Catarrhini</taxon>
        <taxon>Cercopithecidae</taxon>
        <taxon>Cercopithecinae</taxon>
        <taxon>Macaca</taxon>
    </lineage>
</organism>
<keyword evidence="6" id="KW-1185">Reference proteome</keyword>
<comment type="subcellular location">
    <subcellularLocation>
        <location evidence="1">Nucleus</location>
    </subcellularLocation>
</comment>
<dbReference type="AlphaFoldDB" id="A0A2K6C8R3"/>
<dbReference type="GeneTree" id="ENSGT00940000153352"/>
<accession>A0A2K6C8R3</accession>
<protein>
    <recommendedName>
        <fullName evidence="4">Tudor domain-containing protein</fullName>
    </recommendedName>
</protein>
<evidence type="ECO:0000256" key="2">
    <source>
        <dbReference type="ARBA" id="ARBA00023242"/>
    </source>
</evidence>
<evidence type="ECO:0000256" key="1">
    <source>
        <dbReference type="ARBA" id="ARBA00004123"/>
    </source>
</evidence>
<reference evidence="5" key="1">
    <citation type="submission" date="2025-08" db="UniProtKB">
        <authorList>
            <consortium name="Ensembl"/>
        </authorList>
    </citation>
    <scope>IDENTIFICATION</scope>
</reference>
<dbReference type="PANTHER" id="PTHR13681">
    <property type="entry name" value="SURVIVAL OF MOTOR NEURON-RELATED-SPLICING FACTOR 30-RELATED"/>
    <property type="match status" value="1"/>
</dbReference>
<dbReference type="PROSITE" id="PS50304">
    <property type="entry name" value="TUDOR"/>
    <property type="match status" value="1"/>
</dbReference>
<dbReference type="Proteomes" id="UP000233120">
    <property type="component" value="Unassembled WGS sequence"/>
</dbReference>
<dbReference type="SUPFAM" id="SSF63748">
    <property type="entry name" value="Tudor/PWWP/MBT"/>
    <property type="match status" value="1"/>
</dbReference>
<sequence length="219" mass="24315">MSEDLAKQLASYKAQLQQVEAALSGNGENEDLLNLKKDLQEVIELTKDLLSTQPSEMLASSDSFASTQPTHSWKVGDKCMCYEAEIEEIDEENGTAALTFAGYGNAEVTSLLNLKPVEEGRKAKEDSGNKPVSKKEMIAQQHEYKKKKALKKAQRIKELEQEREDQKVKCKKGQAKRSIFASPESVTGKVGVGTCGIADKPMTQYQDTSIYNVRHLMPQ</sequence>
<dbReference type="Gene3D" id="2.30.30.140">
    <property type="match status" value="1"/>
</dbReference>
<keyword evidence="2" id="KW-0539">Nucleus</keyword>
<dbReference type="OMA" id="CMAIWSK"/>
<dbReference type="GO" id="GO:0003723">
    <property type="term" value="F:RNA binding"/>
    <property type="evidence" value="ECO:0007669"/>
    <property type="project" value="TreeGrafter"/>
</dbReference>
<feature type="coiled-coil region" evidence="3">
    <location>
        <begin position="149"/>
        <end position="176"/>
    </location>
</feature>
<name>A0A2K6C8R3_MACNE</name>
<feature type="domain" description="Tudor" evidence="4">
    <location>
        <begin position="72"/>
        <end position="124"/>
    </location>
</feature>
<evidence type="ECO:0000259" key="4">
    <source>
        <dbReference type="PROSITE" id="PS50304"/>
    </source>
</evidence>
<dbReference type="Ensembl" id="ENSMNET00000044298.1">
    <property type="protein sequence ID" value="ENSMNEP00000020053.1"/>
    <property type="gene ID" value="ENSMNEG00000033853.1"/>
</dbReference>
<evidence type="ECO:0000313" key="6">
    <source>
        <dbReference type="Proteomes" id="UP000233120"/>
    </source>
</evidence>
<dbReference type="InterPro" id="IPR002999">
    <property type="entry name" value="Tudor"/>
</dbReference>
<dbReference type="GO" id="GO:0071011">
    <property type="term" value="C:precatalytic spliceosome"/>
    <property type="evidence" value="ECO:0007669"/>
    <property type="project" value="TreeGrafter"/>
</dbReference>
<keyword evidence="3" id="KW-0175">Coiled coil</keyword>
<dbReference type="Bgee" id="ENSMNEG00000033853">
    <property type="expression patterns" value="Expressed in spleen"/>
</dbReference>
<evidence type="ECO:0000313" key="5">
    <source>
        <dbReference type="Ensembl" id="ENSMNEP00000020053.1"/>
    </source>
</evidence>
<reference evidence="5" key="2">
    <citation type="submission" date="2025-09" db="UniProtKB">
        <authorList>
            <consortium name="Ensembl"/>
        </authorList>
    </citation>
    <scope>IDENTIFICATION</scope>
</reference>
<feature type="coiled-coil region" evidence="3">
    <location>
        <begin position="2"/>
        <end position="49"/>
    </location>
</feature>
<evidence type="ECO:0000256" key="3">
    <source>
        <dbReference type="SAM" id="Coils"/>
    </source>
</evidence>
<dbReference type="STRING" id="9545.ENSMNEP00000020053"/>
<proteinExistence type="predicted"/>
<dbReference type="PANTHER" id="PTHR13681:SF26">
    <property type="entry name" value="SURVIVAL OF MOTOR NEURON-RELATED-SPLICING FACTOR 30"/>
    <property type="match status" value="1"/>
</dbReference>